<comment type="caution">
    <text evidence="5">The sequence shown here is derived from an EMBL/GenBank/DDBJ whole genome shotgun (WGS) entry which is preliminary data.</text>
</comment>
<evidence type="ECO:0000256" key="1">
    <source>
        <dbReference type="ARBA" id="ARBA00022679"/>
    </source>
</evidence>
<sequence length="211" mass="24022">MPRYAPHDLVWIESADALSFDSNLPQWVRQAWQCDKPLVIRRDINPTGKIAAGIRGKLRSQRYACWIDTDAIIDVLSPETLIEQRYWQRYEWNDVPVIESLIALSTMHWPLPWGVTGSCAYSLASHEMVMRAESDLDLRIVTPTEPDLSQFSELLALIKTLKVRVDIQLETPAGGVALNEWIKRANQLLVKSAHGPFLSPNPWTTHPQEAQ</sequence>
<dbReference type="Proteomes" id="UP001629953">
    <property type="component" value="Unassembled WGS sequence"/>
</dbReference>
<dbReference type="Pfam" id="PF20866">
    <property type="entry name" value="MdcG_N"/>
    <property type="match status" value="1"/>
</dbReference>
<organism evidence="5 6">
    <name type="scientific">Celerinatantimonas yamalensis</name>
    <dbReference type="NCBI Taxonomy" id="559956"/>
    <lineage>
        <taxon>Bacteria</taxon>
        <taxon>Pseudomonadati</taxon>
        <taxon>Pseudomonadota</taxon>
        <taxon>Gammaproteobacteria</taxon>
        <taxon>Celerinatantimonadaceae</taxon>
        <taxon>Celerinatantimonas</taxon>
    </lineage>
</organism>
<dbReference type="Pfam" id="PF10620">
    <property type="entry name" value="MdcG"/>
    <property type="match status" value="1"/>
</dbReference>
<evidence type="ECO:0000256" key="2">
    <source>
        <dbReference type="ARBA" id="ARBA00022695"/>
    </source>
</evidence>
<keyword evidence="2" id="KW-0548">Nucleotidyltransferase</keyword>
<name>A0ABW9G4P9_9GAMM</name>
<evidence type="ECO:0000313" key="6">
    <source>
        <dbReference type="Proteomes" id="UP001629953"/>
    </source>
</evidence>
<accession>A0ABW9G4P9</accession>
<dbReference type="InterPro" id="IPR017557">
    <property type="entry name" value="Holo-ACP_synthase"/>
</dbReference>
<feature type="domain" description="Phosphoribosyl-dephospho-CoA transferase MdcG C-terminal" evidence="3">
    <location>
        <begin position="92"/>
        <end position="201"/>
    </location>
</feature>
<dbReference type="NCBIfam" id="NF002332">
    <property type="entry name" value="PRK01293.1"/>
    <property type="match status" value="1"/>
</dbReference>
<evidence type="ECO:0000259" key="3">
    <source>
        <dbReference type="Pfam" id="PF10620"/>
    </source>
</evidence>
<keyword evidence="1" id="KW-0808">Transferase</keyword>
<dbReference type="InterPro" id="IPR048903">
    <property type="entry name" value="MdcG_N"/>
</dbReference>
<gene>
    <name evidence="5" type="ORF">ABUE30_06050</name>
</gene>
<proteinExistence type="predicted"/>
<dbReference type="InterPro" id="IPR049180">
    <property type="entry name" value="MdcG_C"/>
</dbReference>
<reference evidence="5 6" key="1">
    <citation type="journal article" date="2013" name="Int. J. Syst. Evol. Microbiol.">
        <title>Celerinatantimonas yamalensis sp. nov., a cold-adapted diazotrophic bacterium from a cold permafrost brine.</title>
        <authorList>
            <person name="Shcherbakova V."/>
            <person name="Chuvilskaya N."/>
            <person name="Rivkina E."/>
            <person name="Demidov N."/>
            <person name="Uchaeva V."/>
            <person name="Suetin S."/>
            <person name="Suzina N."/>
            <person name="Gilichinsky D."/>
        </authorList>
    </citation>
    <scope>NUCLEOTIDE SEQUENCE [LARGE SCALE GENOMIC DNA]</scope>
    <source>
        <strain evidence="5 6">C7</strain>
    </source>
</reference>
<feature type="domain" description="Phosphoribosyl-dephospho-CoA transferase MdcG N-terminal" evidence="4">
    <location>
        <begin position="6"/>
        <end position="78"/>
    </location>
</feature>
<protein>
    <submittedName>
        <fullName evidence="5">Malonate decarboxylase holo-ACP synthase</fullName>
    </submittedName>
</protein>
<dbReference type="NCBIfam" id="TIGR03135">
    <property type="entry name" value="malonate_mdcG"/>
    <property type="match status" value="1"/>
</dbReference>
<dbReference type="RefSeq" id="WP_408622816.1">
    <property type="nucleotide sequence ID" value="NZ_JBEQCT010000002.1"/>
</dbReference>
<evidence type="ECO:0000313" key="5">
    <source>
        <dbReference type="EMBL" id="MFM2484631.1"/>
    </source>
</evidence>
<keyword evidence="6" id="KW-1185">Reference proteome</keyword>
<evidence type="ECO:0000259" key="4">
    <source>
        <dbReference type="Pfam" id="PF20866"/>
    </source>
</evidence>
<dbReference type="EMBL" id="JBEQCT010000002">
    <property type="protein sequence ID" value="MFM2484631.1"/>
    <property type="molecule type" value="Genomic_DNA"/>
</dbReference>